<dbReference type="Proteomes" id="UP001500503">
    <property type="component" value="Unassembled WGS sequence"/>
</dbReference>
<keyword evidence="3" id="KW-1185">Reference proteome</keyword>
<organism evidence="2 3">
    <name type="scientific">Actinoallomurus oryzae</name>
    <dbReference type="NCBI Taxonomy" id="502180"/>
    <lineage>
        <taxon>Bacteria</taxon>
        <taxon>Bacillati</taxon>
        <taxon>Actinomycetota</taxon>
        <taxon>Actinomycetes</taxon>
        <taxon>Streptosporangiales</taxon>
        <taxon>Thermomonosporaceae</taxon>
        <taxon>Actinoallomurus</taxon>
    </lineage>
</organism>
<feature type="region of interest" description="Disordered" evidence="1">
    <location>
        <begin position="94"/>
        <end position="122"/>
    </location>
</feature>
<gene>
    <name evidence="2" type="ORF">GCM10023191_079750</name>
</gene>
<dbReference type="EMBL" id="BAABHF010000048">
    <property type="protein sequence ID" value="GAA4513125.1"/>
    <property type="molecule type" value="Genomic_DNA"/>
</dbReference>
<accession>A0ABP8QY71</accession>
<evidence type="ECO:0008006" key="4">
    <source>
        <dbReference type="Google" id="ProtNLM"/>
    </source>
</evidence>
<comment type="caution">
    <text evidence="2">The sequence shown here is derived from an EMBL/GenBank/DDBJ whole genome shotgun (WGS) entry which is preliminary data.</text>
</comment>
<feature type="region of interest" description="Disordered" evidence="1">
    <location>
        <begin position="1"/>
        <end position="31"/>
    </location>
</feature>
<name>A0ABP8QY71_9ACTN</name>
<protein>
    <recommendedName>
        <fullName evidence="4">Small secreted protein</fullName>
    </recommendedName>
</protein>
<reference evidence="3" key="1">
    <citation type="journal article" date="2019" name="Int. J. Syst. Evol. Microbiol.">
        <title>The Global Catalogue of Microorganisms (GCM) 10K type strain sequencing project: providing services to taxonomists for standard genome sequencing and annotation.</title>
        <authorList>
            <consortium name="The Broad Institute Genomics Platform"/>
            <consortium name="The Broad Institute Genome Sequencing Center for Infectious Disease"/>
            <person name="Wu L."/>
            <person name="Ma J."/>
        </authorList>
    </citation>
    <scope>NUCLEOTIDE SEQUENCE [LARGE SCALE GENOMIC DNA]</scope>
    <source>
        <strain evidence="3">JCM 17933</strain>
    </source>
</reference>
<evidence type="ECO:0000313" key="2">
    <source>
        <dbReference type="EMBL" id="GAA4513125.1"/>
    </source>
</evidence>
<proteinExistence type="predicted"/>
<evidence type="ECO:0000256" key="1">
    <source>
        <dbReference type="SAM" id="MobiDB-lite"/>
    </source>
</evidence>
<sequence>MTPEVSKGGSGRATRTAGPTPDSEESISVRTSGVRITVVSVVTAALALSATACGGSEQKKSACDKLQQTIGNVSKTGMTQINNPNALAETYSNGAQQMREQGKDSGDDDVEKAANEAASAMDSLGQQMKALGSGGTPQMPDTAPLTTAGVHLKAACGG</sequence>
<evidence type="ECO:0000313" key="3">
    <source>
        <dbReference type="Proteomes" id="UP001500503"/>
    </source>
</evidence>